<gene>
    <name evidence="1" type="ORF">M409DRAFT_53857</name>
</gene>
<dbReference type="AlphaFoldDB" id="A0A6A6CNU1"/>
<dbReference type="RefSeq" id="XP_033668797.1">
    <property type="nucleotide sequence ID" value="XM_033812491.1"/>
</dbReference>
<sequence length="123" mass="14562">MAKSFALGSARRRRSVRSTKVHVRCERHEIFGSTTKLQEIVVRPERKTIEKDEDAFVDKTFLLSGFFFHQRVTWCQGPHSCAQPSIAFLDARRSSREDEVDTWNRFWFLNHKNRKRKVFKASC</sequence>
<proteinExistence type="predicted"/>
<name>A0A6A6CNU1_ZASCE</name>
<reference evidence="1" key="1">
    <citation type="journal article" date="2020" name="Stud. Mycol.">
        <title>101 Dothideomycetes genomes: a test case for predicting lifestyles and emergence of pathogens.</title>
        <authorList>
            <person name="Haridas S."/>
            <person name="Albert R."/>
            <person name="Binder M."/>
            <person name="Bloem J."/>
            <person name="Labutti K."/>
            <person name="Salamov A."/>
            <person name="Andreopoulos B."/>
            <person name="Baker S."/>
            <person name="Barry K."/>
            <person name="Bills G."/>
            <person name="Bluhm B."/>
            <person name="Cannon C."/>
            <person name="Castanera R."/>
            <person name="Culley D."/>
            <person name="Daum C."/>
            <person name="Ezra D."/>
            <person name="Gonzalez J."/>
            <person name="Henrissat B."/>
            <person name="Kuo A."/>
            <person name="Liang C."/>
            <person name="Lipzen A."/>
            <person name="Lutzoni F."/>
            <person name="Magnuson J."/>
            <person name="Mondo S."/>
            <person name="Nolan M."/>
            <person name="Ohm R."/>
            <person name="Pangilinan J."/>
            <person name="Park H.-J."/>
            <person name="Ramirez L."/>
            <person name="Alfaro M."/>
            <person name="Sun H."/>
            <person name="Tritt A."/>
            <person name="Yoshinaga Y."/>
            <person name="Zwiers L.-H."/>
            <person name="Turgeon B."/>
            <person name="Goodwin S."/>
            <person name="Spatafora J."/>
            <person name="Crous P."/>
            <person name="Grigoriev I."/>
        </authorList>
    </citation>
    <scope>NUCLEOTIDE SEQUENCE</scope>
    <source>
        <strain evidence="1">ATCC 36951</strain>
    </source>
</reference>
<dbReference type="Proteomes" id="UP000799537">
    <property type="component" value="Unassembled WGS sequence"/>
</dbReference>
<dbReference type="GeneID" id="54565763"/>
<accession>A0A6A6CNU1</accession>
<evidence type="ECO:0000313" key="2">
    <source>
        <dbReference type="Proteomes" id="UP000799537"/>
    </source>
</evidence>
<organism evidence="1 2">
    <name type="scientific">Zasmidium cellare ATCC 36951</name>
    <dbReference type="NCBI Taxonomy" id="1080233"/>
    <lineage>
        <taxon>Eukaryota</taxon>
        <taxon>Fungi</taxon>
        <taxon>Dikarya</taxon>
        <taxon>Ascomycota</taxon>
        <taxon>Pezizomycotina</taxon>
        <taxon>Dothideomycetes</taxon>
        <taxon>Dothideomycetidae</taxon>
        <taxon>Mycosphaerellales</taxon>
        <taxon>Mycosphaerellaceae</taxon>
        <taxon>Zasmidium</taxon>
    </lineage>
</organism>
<keyword evidence="2" id="KW-1185">Reference proteome</keyword>
<dbReference type="EMBL" id="ML993592">
    <property type="protein sequence ID" value="KAF2167908.1"/>
    <property type="molecule type" value="Genomic_DNA"/>
</dbReference>
<protein>
    <submittedName>
        <fullName evidence="1">Uncharacterized protein</fullName>
    </submittedName>
</protein>
<evidence type="ECO:0000313" key="1">
    <source>
        <dbReference type="EMBL" id="KAF2167908.1"/>
    </source>
</evidence>